<organism evidence="1 2">
    <name type="scientific">Microbacterium esteraromaticum</name>
    <dbReference type="NCBI Taxonomy" id="57043"/>
    <lineage>
        <taxon>Bacteria</taxon>
        <taxon>Bacillati</taxon>
        <taxon>Actinomycetota</taxon>
        <taxon>Actinomycetes</taxon>
        <taxon>Micrococcales</taxon>
        <taxon>Microbacteriaceae</taxon>
        <taxon>Microbacterium</taxon>
    </lineage>
</organism>
<protein>
    <submittedName>
        <fullName evidence="1">Uncharacterized protein</fullName>
    </submittedName>
</protein>
<dbReference type="EMBL" id="FUKO01000012">
    <property type="protein sequence ID" value="SJN22233.1"/>
    <property type="molecule type" value="Genomic_DNA"/>
</dbReference>
<dbReference type="AlphaFoldDB" id="A0A1R4ISH8"/>
<accession>A0A1R4ISH8</accession>
<proteinExistence type="predicted"/>
<dbReference type="Proteomes" id="UP000196320">
    <property type="component" value="Unassembled WGS sequence"/>
</dbReference>
<keyword evidence="2" id="KW-1185">Reference proteome</keyword>
<sequence>MGRALSSSEALAQVQTFRDAPGWSWLADDVSPAACQICIW</sequence>
<gene>
    <name evidence="1" type="ORF">FM104_03420</name>
</gene>
<evidence type="ECO:0000313" key="2">
    <source>
        <dbReference type="Proteomes" id="UP000196320"/>
    </source>
</evidence>
<reference evidence="1 2" key="1">
    <citation type="submission" date="2017-02" db="EMBL/GenBank/DDBJ databases">
        <authorList>
            <person name="Peterson S.W."/>
        </authorList>
    </citation>
    <scope>NUCLEOTIDE SEQUENCE [LARGE SCALE GENOMIC DNA]</scope>
    <source>
        <strain evidence="1 2">B Mb 05.01</strain>
    </source>
</reference>
<name>A0A1R4ISH8_9MICO</name>
<evidence type="ECO:0000313" key="1">
    <source>
        <dbReference type="EMBL" id="SJN22233.1"/>
    </source>
</evidence>